<dbReference type="InterPro" id="IPR007561">
    <property type="entry name" value="Cell_div_SepF/SepF-rel"/>
</dbReference>
<comment type="similarity">
    <text evidence="5">Belongs to the SepF family.</text>
</comment>
<comment type="subunit">
    <text evidence="5">Homodimer. Interacts with FtsZ.</text>
</comment>
<keyword evidence="1 5" id="KW-0132">Cell division</keyword>
<dbReference type="Proteomes" id="UP000823990">
    <property type="component" value="Unassembled WGS sequence"/>
</dbReference>
<reference evidence="7" key="2">
    <citation type="submission" date="2021-04" db="EMBL/GenBank/DDBJ databases">
        <authorList>
            <person name="Gilroy R."/>
        </authorList>
    </citation>
    <scope>NUCLEOTIDE SEQUENCE</scope>
    <source>
        <strain evidence="7">12435</strain>
    </source>
</reference>
<dbReference type="PANTHER" id="PTHR35798">
    <property type="entry name" value="CELL DIVISION PROTEIN SEPF"/>
    <property type="match status" value="1"/>
</dbReference>
<evidence type="ECO:0000256" key="3">
    <source>
        <dbReference type="ARBA" id="ARBA00023306"/>
    </source>
</evidence>
<dbReference type="GO" id="GO:0005737">
    <property type="term" value="C:cytoplasm"/>
    <property type="evidence" value="ECO:0007669"/>
    <property type="project" value="UniProtKB-SubCell"/>
</dbReference>
<dbReference type="GO" id="GO:0000917">
    <property type="term" value="P:division septum assembly"/>
    <property type="evidence" value="ECO:0007669"/>
    <property type="project" value="UniProtKB-KW"/>
</dbReference>
<proteinExistence type="inferred from homology"/>
<sequence>MDRHDVNDYPFFEDAGGADQSYGEERPRRQAAHMSQLRFETPSSAGGRDYRNVLVYEPKKCSDVQTLIDYLKRKEPAIINLDGTDPATAQRILDFTAGAVYALSGSVLRISGNIFLLSPEGVGVTVPHEMDRE</sequence>
<dbReference type="HAMAP" id="MF_01197">
    <property type="entry name" value="SepF"/>
    <property type="match status" value="1"/>
</dbReference>
<dbReference type="InterPro" id="IPR038594">
    <property type="entry name" value="SepF-like_sf"/>
</dbReference>
<keyword evidence="2 5" id="KW-0717">Septation</keyword>
<evidence type="ECO:0000256" key="4">
    <source>
        <dbReference type="ARBA" id="ARBA00044936"/>
    </source>
</evidence>
<keyword evidence="5" id="KW-0963">Cytoplasm</keyword>
<comment type="caution">
    <text evidence="7">The sequence shown here is derived from an EMBL/GenBank/DDBJ whole genome shotgun (WGS) entry which is preliminary data.</text>
</comment>
<gene>
    <name evidence="5" type="primary">sepF</name>
    <name evidence="7" type="ORF">H9892_01405</name>
</gene>
<evidence type="ECO:0000313" key="8">
    <source>
        <dbReference type="Proteomes" id="UP000823990"/>
    </source>
</evidence>
<dbReference type="Pfam" id="PF04472">
    <property type="entry name" value="SepF"/>
    <property type="match status" value="1"/>
</dbReference>
<dbReference type="PANTHER" id="PTHR35798:SF1">
    <property type="entry name" value="CELL DIVISION PROTEIN SEPF"/>
    <property type="match status" value="1"/>
</dbReference>
<keyword evidence="3 5" id="KW-0131">Cell cycle</keyword>
<dbReference type="GO" id="GO:0043093">
    <property type="term" value="P:FtsZ-dependent cytokinesis"/>
    <property type="evidence" value="ECO:0007669"/>
    <property type="project" value="UniProtKB-UniRule"/>
</dbReference>
<dbReference type="EMBL" id="DXHS01000023">
    <property type="protein sequence ID" value="HIW01979.1"/>
    <property type="molecule type" value="Genomic_DNA"/>
</dbReference>
<accession>A0A9D1Q0A7</accession>
<evidence type="ECO:0000256" key="2">
    <source>
        <dbReference type="ARBA" id="ARBA00023210"/>
    </source>
</evidence>
<name>A0A9D1Q0A7_9FIRM</name>
<dbReference type="AlphaFoldDB" id="A0A9D1Q0A7"/>
<feature type="region of interest" description="Disordered" evidence="6">
    <location>
        <begin position="1"/>
        <end position="44"/>
    </location>
</feature>
<dbReference type="Gene3D" id="3.30.110.150">
    <property type="entry name" value="SepF-like protein"/>
    <property type="match status" value="1"/>
</dbReference>
<evidence type="ECO:0000256" key="5">
    <source>
        <dbReference type="HAMAP-Rule" id="MF_01197"/>
    </source>
</evidence>
<organism evidence="7 8">
    <name type="scientific">Candidatus Protoclostridium stercorigallinarum</name>
    <dbReference type="NCBI Taxonomy" id="2838741"/>
    <lineage>
        <taxon>Bacteria</taxon>
        <taxon>Bacillati</taxon>
        <taxon>Bacillota</taxon>
        <taxon>Clostridia</taxon>
        <taxon>Candidatus Protoclostridium</taxon>
    </lineage>
</organism>
<evidence type="ECO:0000256" key="6">
    <source>
        <dbReference type="SAM" id="MobiDB-lite"/>
    </source>
</evidence>
<protein>
    <recommendedName>
        <fullName evidence="5">Cell division protein SepF</fullName>
    </recommendedName>
</protein>
<comment type="subcellular location">
    <subcellularLocation>
        <location evidence="5">Cytoplasm</location>
    </subcellularLocation>
    <text evidence="5">Localizes to the division site, in a FtsZ-dependent manner.</text>
</comment>
<comment type="function">
    <text evidence="4 5">Cell division protein that is part of the divisome complex and is recruited early to the Z-ring. Probably stimulates Z-ring formation, perhaps through the cross-linking of FtsZ protofilaments. Its function overlaps with FtsA.</text>
</comment>
<evidence type="ECO:0000256" key="1">
    <source>
        <dbReference type="ARBA" id="ARBA00022618"/>
    </source>
</evidence>
<dbReference type="InterPro" id="IPR023052">
    <property type="entry name" value="Cell_div_SepF"/>
</dbReference>
<reference evidence="7" key="1">
    <citation type="journal article" date="2021" name="PeerJ">
        <title>Extensive microbial diversity within the chicken gut microbiome revealed by metagenomics and culture.</title>
        <authorList>
            <person name="Gilroy R."/>
            <person name="Ravi A."/>
            <person name="Getino M."/>
            <person name="Pursley I."/>
            <person name="Horton D.L."/>
            <person name="Alikhan N.F."/>
            <person name="Baker D."/>
            <person name="Gharbi K."/>
            <person name="Hall N."/>
            <person name="Watson M."/>
            <person name="Adriaenssens E.M."/>
            <person name="Foster-Nyarko E."/>
            <person name="Jarju S."/>
            <person name="Secka A."/>
            <person name="Antonio M."/>
            <person name="Oren A."/>
            <person name="Chaudhuri R.R."/>
            <person name="La Ragione R."/>
            <person name="Hildebrand F."/>
            <person name="Pallen M.J."/>
        </authorList>
    </citation>
    <scope>NUCLEOTIDE SEQUENCE</scope>
    <source>
        <strain evidence="7">12435</strain>
    </source>
</reference>
<evidence type="ECO:0000313" key="7">
    <source>
        <dbReference type="EMBL" id="HIW01979.1"/>
    </source>
</evidence>